<dbReference type="Pfam" id="PF00023">
    <property type="entry name" value="Ank"/>
    <property type="match status" value="1"/>
</dbReference>
<dbReference type="InterPro" id="IPR002110">
    <property type="entry name" value="Ankyrin_rpt"/>
</dbReference>
<sequence length="227" mass="24935">AGMSSSEDDGGQLVVKEEEFTEEMWAENQARRSAFLPYKTSYTSNSVTVLTNLQRGNIQTQTTQVEPEEYTIHTRAALGELAIEHITDIDVNEPDENGFTPLMWASSYGQLPTVRQLLQHRAAVDIEGEDGETALLLACANGHHECVKMLLSCGANPNHIDHISNSGLMYAAHSDHSHCVNELLDVGADMTLTNMMGSSAFTIAVTRGSKQVQLVLERFMLKLVEPS</sequence>
<evidence type="ECO:0000313" key="5">
    <source>
        <dbReference type="Proteomes" id="UP001497623"/>
    </source>
</evidence>
<dbReference type="PROSITE" id="PS50297">
    <property type="entry name" value="ANK_REP_REGION"/>
    <property type="match status" value="2"/>
</dbReference>
<dbReference type="SUPFAM" id="SSF48403">
    <property type="entry name" value="Ankyrin repeat"/>
    <property type="match status" value="1"/>
</dbReference>
<dbReference type="EMBL" id="CAXKWB010001715">
    <property type="protein sequence ID" value="CAL4065188.1"/>
    <property type="molecule type" value="Genomic_DNA"/>
</dbReference>
<organism evidence="4 5">
    <name type="scientific">Meganyctiphanes norvegica</name>
    <name type="common">Northern krill</name>
    <name type="synonym">Thysanopoda norvegica</name>
    <dbReference type="NCBI Taxonomy" id="48144"/>
    <lineage>
        <taxon>Eukaryota</taxon>
        <taxon>Metazoa</taxon>
        <taxon>Ecdysozoa</taxon>
        <taxon>Arthropoda</taxon>
        <taxon>Crustacea</taxon>
        <taxon>Multicrustacea</taxon>
        <taxon>Malacostraca</taxon>
        <taxon>Eumalacostraca</taxon>
        <taxon>Eucarida</taxon>
        <taxon>Euphausiacea</taxon>
        <taxon>Euphausiidae</taxon>
        <taxon>Meganyctiphanes</taxon>
    </lineage>
</organism>
<proteinExistence type="predicted"/>
<evidence type="ECO:0008006" key="6">
    <source>
        <dbReference type="Google" id="ProtNLM"/>
    </source>
</evidence>
<gene>
    <name evidence="4" type="ORF">MNOR_LOCUS4646</name>
</gene>
<comment type="caution">
    <text evidence="4">The sequence shown here is derived from an EMBL/GenBank/DDBJ whole genome shotgun (WGS) entry which is preliminary data.</text>
</comment>
<accession>A0AAV2PWW6</accession>
<keyword evidence="2 3" id="KW-0040">ANK repeat</keyword>
<feature type="repeat" description="ANK" evidence="3">
    <location>
        <begin position="130"/>
        <end position="162"/>
    </location>
</feature>
<keyword evidence="1" id="KW-0677">Repeat</keyword>
<dbReference type="Gene3D" id="1.25.40.20">
    <property type="entry name" value="Ankyrin repeat-containing domain"/>
    <property type="match status" value="2"/>
</dbReference>
<dbReference type="Proteomes" id="UP001497623">
    <property type="component" value="Unassembled WGS sequence"/>
</dbReference>
<evidence type="ECO:0000256" key="1">
    <source>
        <dbReference type="ARBA" id="ARBA00022737"/>
    </source>
</evidence>
<feature type="non-terminal residue" evidence="4">
    <location>
        <position position="1"/>
    </location>
</feature>
<evidence type="ECO:0000256" key="3">
    <source>
        <dbReference type="PROSITE-ProRule" id="PRU00023"/>
    </source>
</evidence>
<dbReference type="InterPro" id="IPR036770">
    <property type="entry name" value="Ankyrin_rpt-contain_sf"/>
</dbReference>
<evidence type="ECO:0000313" key="4">
    <source>
        <dbReference type="EMBL" id="CAL4065188.1"/>
    </source>
</evidence>
<feature type="repeat" description="ANK" evidence="3">
    <location>
        <begin position="97"/>
        <end position="129"/>
    </location>
</feature>
<dbReference type="PROSITE" id="PS50088">
    <property type="entry name" value="ANK_REPEAT"/>
    <property type="match status" value="2"/>
</dbReference>
<dbReference type="Pfam" id="PF12796">
    <property type="entry name" value="Ank_2"/>
    <property type="match status" value="1"/>
</dbReference>
<name>A0AAV2PWW6_MEGNR</name>
<dbReference type="SMART" id="SM00248">
    <property type="entry name" value="ANK"/>
    <property type="match status" value="3"/>
</dbReference>
<evidence type="ECO:0000256" key="2">
    <source>
        <dbReference type="ARBA" id="ARBA00023043"/>
    </source>
</evidence>
<keyword evidence="5" id="KW-1185">Reference proteome</keyword>
<dbReference type="PANTHER" id="PTHR24126">
    <property type="entry name" value="ANKYRIN REPEAT, PH AND SEC7 DOMAIN CONTAINING PROTEIN SECG-RELATED"/>
    <property type="match status" value="1"/>
</dbReference>
<protein>
    <recommendedName>
        <fullName evidence="6">Ankyrin repeat family A protein 2</fullName>
    </recommendedName>
</protein>
<dbReference type="AlphaFoldDB" id="A0AAV2PWW6"/>
<reference evidence="4 5" key="1">
    <citation type="submission" date="2024-05" db="EMBL/GenBank/DDBJ databases">
        <authorList>
            <person name="Wallberg A."/>
        </authorList>
    </citation>
    <scope>NUCLEOTIDE SEQUENCE [LARGE SCALE GENOMIC DNA]</scope>
</reference>
<dbReference type="PANTHER" id="PTHR24126:SF14">
    <property type="entry name" value="ANK_REP_REGION DOMAIN-CONTAINING PROTEIN"/>
    <property type="match status" value="1"/>
</dbReference>